<evidence type="ECO:0000259" key="6">
    <source>
        <dbReference type="PROSITE" id="PS51651"/>
    </source>
</evidence>
<dbReference type="OrthoDB" id="47328at2759"/>
<gene>
    <name evidence="7" type="ORF">EIN_171920</name>
</gene>
<evidence type="ECO:0000313" key="8">
    <source>
        <dbReference type="Proteomes" id="UP000014680"/>
    </source>
</evidence>
<keyword evidence="3" id="KW-0175">Coiled coil</keyword>
<dbReference type="OMA" id="WITSYEE"/>
<feature type="compositionally biased region" description="Basic and acidic residues" evidence="4">
    <location>
        <begin position="453"/>
        <end position="472"/>
    </location>
</feature>
<feature type="compositionally biased region" description="Polar residues" evidence="4">
    <location>
        <begin position="1357"/>
        <end position="1380"/>
    </location>
</feature>
<dbReference type="GO" id="GO:0005085">
    <property type="term" value="F:guanyl-nucleotide exchange factor activity"/>
    <property type="evidence" value="ECO:0007669"/>
    <property type="project" value="UniProtKB-KW"/>
</dbReference>
<evidence type="ECO:0000256" key="4">
    <source>
        <dbReference type="SAM" id="MobiDB-lite"/>
    </source>
</evidence>
<feature type="compositionally biased region" description="Basic and acidic residues" evidence="4">
    <location>
        <begin position="1429"/>
        <end position="1441"/>
    </location>
</feature>
<feature type="domain" description="C2 DOCK-type" evidence="5">
    <location>
        <begin position="569"/>
        <end position="741"/>
    </location>
</feature>
<dbReference type="VEuPathDB" id="AmoebaDB:EIN_171920"/>
<dbReference type="InterPro" id="IPR046769">
    <property type="entry name" value="DOCKER_Lobe_A"/>
</dbReference>
<dbReference type="PROSITE" id="PS51651">
    <property type="entry name" value="DOCKER"/>
    <property type="match status" value="1"/>
</dbReference>
<protein>
    <recommendedName>
        <fullName evidence="9">DOCKER domain-containing protein</fullName>
    </recommendedName>
</protein>
<dbReference type="InterPro" id="IPR043161">
    <property type="entry name" value="DOCK_C_lobe_A"/>
</dbReference>
<feature type="domain" description="DOCKER" evidence="6">
    <location>
        <begin position="2418"/>
        <end position="2848"/>
    </location>
</feature>
<evidence type="ECO:0000259" key="5">
    <source>
        <dbReference type="PROSITE" id="PS51650"/>
    </source>
</evidence>
<evidence type="ECO:0000256" key="2">
    <source>
        <dbReference type="PROSITE-ProRule" id="PRU00983"/>
    </source>
</evidence>
<dbReference type="InterPro" id="IPR026791">
    <property type="entry name" value="DOCK"/>
</dbReference>
<dbReference type="GO" id="GO:0007264">
    <property type="term" value="P:small GTPase-mediated signal transduction"/>
    <property type="evidence" value="ECO:0007669"/>
    <property type="project" value="InterPro"/>
</dbReference>
<dbReference type="Proteomes" id="UP000014680">
    <property type="component" value="Unassembled WGS sequence"/>
</dbReference>
<dbReference type="PANTHER" id="PTHR23317">
    <property type="entry name" value="DEDICATOR OF CYTOKINESIS DOCK"/>
    <property type="match status" value="1"/>
</dbReference>
<dbReference type="Gene3D" id="1.25.40.410">
    <property type="match status" value="1"/>
</dbReference>
<keyword evidence="8" id="KW-1185">Reference proteome</keyword>
<feature type="region of interest" description="Disordered" evidence="4">
    <location>
        <begin position="340"/>
        <end position="372"/>
    </location>
</feature>
<dbReference type="PANTHER" id="PTHR23317:SF76">
    <property type="entry name" value="LD20667P"/>
    <property type="match status" value="1"/>
</dbReference>
<sequence>MSEPVKVPATKKKKDAKDVDYIYQKYDHENFGCLDSYQLQQYIRNEYHVDMPDAKVKEIISENIRKTTKGSDKTHLHRDDFLNADKFLESKKDELIKEYGEVKTEDWGFYKQEKEYDQRYNEDKKKVLKTQPKQFLVLPKGAVIPAFSFQSAVSKPFSDGSTTTAFNICCDHTSTLPSPYFGSDKFAEMHNYSKASENILKNNVSLKQEYLHLTPVSEDTTNCSNNIKDKSLFEFLSPDESFEFKPISIKDKNNTLTKFAIKMESITMENDNNFDKMLVQFFFVDKTTNQKMTDTTGVIVTKGVAKDSFIVFETTKKVMENLYVVMKVALDTEEALAKKSQKTFDTRKSTSQKTAKQPKVTKSSSTVMATKSKSGDIEHPFVLFCGTGELEKKRSKFETCDEHQKLEIPKIENAEIHQVSDKHGLGMSSKGPQKVNPLDIEAIERAGTTELPPVEKEERGQNVDSKTEKNTPNDEQMCFNYSGTLFNVEDWDNTSYEKKKDINIFNKEVIIGKFTVQALQLEDHFLDSFNQYDCCRTKQNLDEKVQGDIFALENIGRRSVTCCFTNMFYDTLIINLKEANLGKDKKDGIFYVSVHLIDTDQPKDTFLAFHPLLMDGKMNENFTSQTYVIQKTVKMYDEIKVKLPTPISFTTTLVFTIEEFGNNSLSSRDRKRYATLPLYESKTPIFDRTVTVKLANSEPSLKELSTLDVADRGPSLKLSITSLATGYPSSSCLFDYFTPNDQVGLKHLENLPTQLLTEYFQAILDTEFLKMVNLNRTPQDAKKNEIVFFDHVNMLVTLIGKLCPVEYPMTRNQLLQRYISSFNPCLTEPLVFASTILSIVNVALSRIKVKSMQVILDHMWFYLEIAEKCIIVFVCLAFDKMKRQKNFVDKNVEYFENTILTELVENFANLVILFSTDVSQFMCGLIHANYYFAKFFRSMLYWWRIGKIAEMIENYMNQLALAILPISDKPIKNEKVEKSDKSDIKRKVVNLPYLLRFDFLAILRDFDFLFQKDCPKRLEFEDTTELPDIMRNQHFFHGILIRQFMKILVKDVSGTDLRIESKDINLKDVLTKMAVYSIGSLVEKYDTYKFYQDKKENIAVMLFPIVWYAIDEKNYFERITPFVTKMIQKKQMMISEKELNEIYIWKVFYSTLIWVLKNINKTTLTNFCTKETSERICGLLFHLRQALTISSLPILKKFNVNVEYDEARLNLIELITKDIVNFDAEIPLLESRLKQIEVETKEIEFDRSLINRRETLTTVDQPVNHRPKMTPRYSVNSDKAMQDLIDKVRSPRVKQNEMNMSLNLPARSNSDAAEKPSKMSSKSSVSPSTLNLKISEPEPKPQEDKVKSPKSPKSSKRTSINKTPTQNEEIENTPQAQSPKVTPLDKPEPVFSRKSDGNGEEKKEKKRQRTPHLSRDTTPPLVLSETEQVEEKEGKEKEKKKPKERSRRLSSSGMGTGTLKNGIFGLKNMVVNACGKIVDGVANTTTKMVEMVSIENKKKKKDFDSFNDSENTTSEMDRSAEEVDSESYLMAILHTFYLRSALKVVIDVVMRLLATRSIVGDEIENSLKEIYDTMLLRIRINGVIASDKFDFMFNTIVKFPEVMENSEKITEIVLTALMDMVNEKEKMVSTLAVQLLFSLLKTEFMFYNKTSFMALTISGVIASWNDKEPTRFKKVLSGLDDEFKSQTEMSNKTAKQMVDGIRHTMVNENAVYSAQQLFNGQEFGMLYDVVGYIKSGIKVVKFCLEDVLNIPVKLSNNNSEMFGDIFNVMLQYLPYSDVIGGKLDVYVTERFEGEIQEKAKKLVEDVKDEINQLHMLMDNAMQQVSDKKKVFERKRVHCENGKKIALQLLKWINRMNLVSLEDGSVERLDEDGEGVKLMNQFQKENDEIGEINPLCPITTEEMSKLLKLVYGKIEYQIAEMQRLKDDEIHNRIKMKENEDFNSAIASYVKTKYTDLGNQVALSDVEYRDLQALLIKMSSLDEEVKTANANIDTQTKEITEFTSSSDSVFMFVETIVKKTCEVKKILEGLLIRLEENDNELKIAEGYSEAQKKYFICSFEKKAWIYLNNKHRFLGVENHPEMHFIFKEFIQRMENVFKPTINEEMKECVSICQTKLRKLEETQQEYYIKTRNQNEGIKGFDLVMERGSGIDRSITESVIGEKWFAMTDDVDVSDGNDLKDWLDKCQSRNGEIEATIKSISEEQNSFKKLVDEMNKKCVRFEQKESEKVYSEVKKCMEKIEQKLKEDVDINVVRFIESKSFCIKKWKNLIEEYESNINSAGTQHAAPSSQLIKITSSMSSSTLANAKQPLTLSTSTKKTPLLSMSVCESKSMRNMTPTAPRQIFDEKKLRFYLDPTSSKFLLNSVIEFSAYLTYEFGKELHNVVDMMKDILSKQEELWSVEQNKTERDMDNWLDLLEKNAKTYKNNPKLFLTWMHQSSNINLNINRYVVAGNCEVVCMYYIFNIIKEFKEDEDIDAFDVQVVEELFGDFLIKPEITKIANHSCCTLDALLKSAWSAIEDFHKGEPWFAHQMCQFLMPYYSRTGNNKMLEEVHATMSKVCADMSKRSSESFFFVSLGDIEDDQHNFVYSSLLSKKEFTTEFIGEKKISVSSDEKKRMTIVRQVFPVINGKVLRKMPVQLTPSNTFVFETDELYQQEYETQKDGSSSKSNVSSLSRKLVEENETELSELPLTFIGMNRVIITAEMKLPSSHRKVLVDQKMHSKVIKMKPVEKAIEVCTYYIEELEELKTFSNSDDTTKELSKLLLEILGENKWNIVEICNQFLCGEIEENDLELYVNLEKKLMELKTILKQAIDKYNSFNQIGDDYLRNTTLFKRVFTKFVACLKVGSNKVNTRIEESAALAN</sequence>
<feature type="compositionally biased region" description="Polar residues" evidence="4">
    <location>
        <begin position="1296"/>
        <end position="1311"/>
    </location>
</feature>
<dbReference type="InterPro" id="IPR027007">
    <property type="entry name" value="C2_DOCK-type_domain"/>
</dbReference>
<dbReference type="PROSITE" id="PS51650">
    <property type="entry name" value="C2_DOCK"/>
    <property type="match status" value="1"/>
</dbReference>
<feature type="region of interest" description="Disordered" evidence="4">
    <location>
        <begin position="445"/>
        <end position="474"/>
    </location>
</feature>
<evidence type="ECO:0000256" key="3">
    <source>
        <dbReference type="SAM" id="Coils"/>
    </source>
</evidence>
<evidence type="ECO:0000313" key="7">
    <source>
        <dbReference type="EMBL" id="ELP84597.1"/>
    </source>
</evidence>
<keyword evidence="1" id="KW-0344">Guanine-nucleotide releasing factor</keyword>
<feature type="compositionally biased region" description="Basic and acidic residues" evidence="4">
    <location>
        <begin position="1383"/>
        <end position="1403"/>
    </location>
</feature>
<feature type="compositionally biased region" description="Low complexity" evidence="4">
    <location>
        <begin position="1318"/>
        <end position="1328"/>
    </location>
</feature>
<dbReference type="GeneID" id="14883426"/>
<organism evidence="7 8">
    <name type="scientific">Entamoeba invadens IP1</name>
    <dbReference type="NCBI Taxonomy" id="370355"/>
    <lineage>
        <taxon>Eukaryota</taxon>
        <taxon>Amoebozoa</taxon>
        <taxon>Evosea</taxon>
        <taxon>Archamoebae</taxon>
        <taxon>Mastigamoebida</taxon>
        <taxon>Entamoebidae</taxon>
        <taxon>Entamoeba</taxon>
    </lineage>
</organism>
<feature type="compositionally biased region" description="Basic and acidic residues" evidence="4">
    <location>
        <begin position="1280"/>
        <end position="1289"/>
    </location>
</feature>
<feature type="compositionally biased region" description="Polar residues" evidence="4">
    <location>
        <begin position="349"/>
        <end position="372"/>
    </location>
</feature>
<feature type="region of interest" description="Disordered" evidence="4">
    <location>
        <begin position="1258"/>
        <end position="1457"/>
    </location>
</feature>
<dbReference type="Pfam" id="PF06920">
    <property type="entry name" value="DHR-2_Lobe_A"/>
    <property type="match status" value="1"/>
</dbReference>
<comment type="similarity">
    <text evidence="2">Belongs to the DOCK family.</text>
</comment>
<dbReference type="RefSeq" id="XP_004183943.1">
    <property type="nucleotide sequence ID" value="XM_004183895.1"/>
</dbReference>
<feature type="coiled-coil region" evidence="3">
    <location>
        <begin position="1969"/>
        <end position="1996"/>
    </location>
</feature>
<dbReference type="EMBL" id="KB207112">
    <property type="protein sequence ID" value="ELP84597.1"/>
    <property type="molecule type" value="Genomic_DNA"/>
</dbReference>
<dbReference type="KEGG" id="eiv:EIN_171920"/>
<proteinExistence type="inferred from homology"/>
<name>A0A0A1TVT9_ENTIV</name>
<accession>A0A0A1TVT9</accession>
<feature type="compositionally biased region" description="Basic and acidic residues" evidence="4">
    <location>
        <begin position="1335"/>
        <end position="1347"/>
    </location>
</feature>
<dbReference type="InterPro" id="IPR027357">
    <property type="entry name" value="DOCKER_dom"/>
</dbReference>
<evidence type="ECO:0008006" key="9">
    <source>
        <dbReference type="Google" id="ProtNLM"/>
    </source>
</evidence>
<reference evidence="7 8" key="1">
    <citation type="submission" date="2012-10" db="EMBL/GenBank/DDBJ databases">
        <authorList>
            <person name="Zafar N."/>
            <person name="Inman J."/>
            <person name="Hall N."/>
            <person name="Lorenzi H."/>
            <person name="Caler E."/>
        </authorList>
    </citation>
    <scope>NUCLEOTIDE SEQUENCE [LARGE SCALE GENOMIC DNA]</scope>
    <source>
        <strain evidence="7 8">IP1</strain>
    </source>
</reference>
<evidence type="ECO:0000256" key="1">
    <source>
        <dbReference type="ARBA" id="ARBA00022658"/>
    </source>
</evidence>